<evidence type="ECO:0000313" key="2">
    <source>
        <dbReference type="Proteomes" id="UP000887566"/>
    </source>
</evidence>
<protein>
    <submittedName>
        <fullName evidence="3">DNA-repair protein Xrcc1 N-terminal domain-containing protein</fullName>
    </submittedName>
</protein>
<evidence type="ECO:0000259" key="1">
    <source>
        <dbReference type="Pfam" id="PF01834"/>
    </source>
</evidence>
<dbReference type="GO" id="GO:0005634">
    <property type="term" value="C:nucleus"/>
    <property type="evidence" value="ECO:0007669"/>
    <property type="project" value="InterPro"/>
</dbReference>
<dbReference type="GO" id="GO:0006284">
    <property type="term" value="P:base-excision repair"/>
    <property type="evidence" value="ECO:0007669"/>
    <property type="project" value="TreeGrafter"/>
</dbReference>
<dbReference type="SUPFAM" id="SSF49785">
    <property type="entry name" value="Galactose-binding domain-like"/>
    <property type="match status" value="1"/>
</dbReference>
<reference evidence="3" key="1">
    <citation type="submission" date="2022-11" db="UniProtKB">
        <authorList>
            <consortium name="WormBaseParasite"/>
        </authorList>
    </citation>
    <scope>IDENTIFICATION</scope>
</reference>
<accession>A0A914UPP2</accession>
<evidence type="ECO:0000313" key="3">
    <source>
        <dbReference type="WBParaSite" id="PSAMB.scaffold11547size3274.g34248.t1"/>
    </source>
</evidence>
<dbReference type="Proteomes" id="UP000887566">
    <property type="component" value="Unplaced"/>
</dbReference>
<dbReference type="Gene3D" id="2.60.120.260">
    <property type="entry name" value="Galactose-binding domain-like"/>
    <property type="match status" value="1"/>
</dbReference>
<dbReference type="InterPro" id="IPR002706">
    <property type="entry name" value="Xrcc1_N"/>
</dbReference>
<dbReference type="GO" id="GO:0003684">
    <property type="term" value="F:damaged DNA binding"/>
    <property type="evidence" value="ECO:0007669"/>
    <property type="project" value="InterPro"/>
</dbReference>
<dbReference type="PANTHER" id="PTHR11370:SF5">
    <property type="entry name" value="DNA REPAIR PROTEIN XRCC1"/>
    <property type="match status" value="1"/>
</dbReference>
<dbReference type="InterPro" id="IPR008979">
    <property type="entry name" value="Galactose-bd-like_sf"/>
</dbReference>
<feature type="domain" description="DNA-repair protein Xrcc1 N-terminal" evidence="1">
    <location>
        <begin position="1"/>
        <end position="78"/>
    </location>
</feature>
<organism evidence="2 3">
    <name type="scientific">Plectus sambesii</name>
    <dbReference type="NCBI Taxonomy" id="2011161"/>
    <lineage>
        <taxon>Eukaryota</taxon>
        <taxon>Metazoa</taxon>
        <taxon>Ecdysozoa</taxon>
        <taxon>Nematoda</taxon>
        <taxon>Chromadorea</taxon>
        <taxon>Plectida</taxon>
        <taxon>Plectina</taxon>
        <taxon>Plectoidea</taxon>
        <taxon>Plectidae</taxon>
        <taxon>Plectus</taxon>
    </lineage>
</organism>
<dbReference type="AlphaFoldDB" id="A0A914UPP2"/>
<keyword evidence="2" id="KW-1185">Reference proteome</keyword>
<dbReference type="Pfam" id="PF01834">
    <property type="entry name" value="XRCC1_N"/>
    <property type="match status" value="1"/>
</dbReference>
<name>A0A914UPP2_9BILA</name>
<dbReference type="GO" id="GO:0000012">
    <property type="term" value="P:single strand break repair"/>
    <property type="evidence" value="ECO:0007669"/>
    <property type="project" value="InterPro"/>
</dbReference>
<sequence length="82" mass="8961">MPDVKFKHVVSCSSEDPKNPAANLVAQEAFRKWKGVAGQPSVSVILQLEKSTKVRALDIGNEFSAFIEVLVGKSTDTEDAYH</sequence>
<proteinExistence type="predicted"/>
<dbReference type="PANTHER" id="PTHR11370">
    <property type="entry name" value="DNA-REPAIR PROTEIN XRCC1"/>
    <property type="match status" value="1"/>
</dbReference>
<dbReference type="WBParaSite" id="PSAMB.scaffold11547size3274.g34248.t1">
    <property type="protein sequence ID" value="PSAMB.scaffold11547size3274.g34248.t1"/>
    <property type="gene ID" value="PSAMB.scaffold11547size3274.g34248"/>
</dbReference>